<reference evidence="2 3" key="1">
    <citation type="submission" date="2009-02" db="EMBL/GenBank/DDBJ databases">
        <authorList>
            <person name="Fulton L."/>
            <person name="Clifton S."/>
            <person name="Fulton B."/>
            <person name="Xu J."/>
            <person name="Minx P."/>
            <person name="Pepin K.H."/>
            <person name="Johnson M."/>
            <person name="Bhonagiri V."/>
            <person name="Nash W.E."/>
            <person name="Mardis E.R."/>
            <person name="Wilson R.K."/>
        </authorList>
    </citation>
    <scope>NUCLEOTIDE SEQUENCE [LARGE SCALE GENOMIC DNA]</scope>
    <source>
        <strain evidence="2 3">ATCC 27758</strain>
    </source>
</reference>
<sequence>MGKHFITQFTLDNTCGSKKKITPQKTADCKQKTNQKDPKKTGTNGTPGNAARGKTIGNDTGQFWNKYTCRIYSKKSKDSGNIAIFVSPDILHDKGQWFHINAS</sequence>
<accession>C0BEM6</accession>
<dbReference type="AlphaFoldDB" id="C0BEM6"/>
<dbReference type="HOGENOM" id="CLU_2258967_0_0_9"/>
<feature type="region of interest" description="Disordered" evidence="1">
    <location>
        <begin position="17"/>
        <end position="57"/>
    </location>
</feature>
<reference evidence="2 3" key="2">
    <citation type="submission" date="2009-03" db="EMBL/GenBank/DDBJ databases">
        <title>Draft genome sequence of Coprococcus comes (ATCC 27758).</title>
        <authorList>
            <person name="Sudarsanam P."/>
            <person name="Ley R."/>
            <person name="Guruge J."/>
            <person name="Turnbaugh P.J."/>
            <person name="Mahowald M."/>
            <person name="Liep D."/>
            <person name="Gordon J."/>
        </authorList>
    </citation>
    <scope>NUCLEOTIDE SEQUENCE [LARGE SCALE GENOMIC DNA]</scope>
    <source>
        <strain evidence="2 3">ATCC 27758</strain>
    </source>
</reference>
<evidence type="ECO:0000256" key="1">
    <source>
        <dbReference type="SAM" id="MobiDB-lite"/>
    </source>
</evidence>
<feature type="compositionally biased region" description="Basic and acidic residues" evidence="1">
    <location>
        <begin position="27"/>
        <end position="40"/>
    </location>
</feature>
<comment type="caution">
    <text evidence="2">The sequence shown here is derived from an EMBL/GenBank/DDBJ whole genome shotgun (WGS) entry which is preliminary data.</text>
</comment>
<dbReference type="EMBL" id="ABVR01000045">
    <property type="protein sequence ID" value="EEG88303.1"/>
    <property type="molecule type" value="Genomic_DNA"/>
</dbReference>
<evidence type="ECO:0000313" key="3">
    <source>
        <dbReference type="Proteomes" id="UP000003793"/>
    </source>
</evidence>
<protein>
    <submittedName>
        <fullName evidence="2">Uncharacterized protein</fullName>
    </submittedName>
</protein>
<gene>
    <name evidence="2" type="ORF">COPCOM_03638</name>
</gene>
<dbReference type="Proteomes" id="UP000003793">
    <property type="component" value="Unassembled WGS sequence"/>
</dbReference>
<proteinExistence type="predicted"/>
<evidence type="ECO:0000313" key="2">
    <source>
        <dbReference type="EMBL" id="EEG88303.1"/>
    </source>
</evidence>
<organism evidence="2 3">
    <name type="scientific">Coprococcus comes ATCC 27758</name>
    <dbReference type="NCBI Taxonomy" id="470146"/>
    <lineage>
        <taxon>Bacteria</taxon>
        <taxon>Bacillati</taxon>
        <taxon>Bacillota</taxon>
        <taxon>Clostridia</taxon>
        <taxon>Lachnospirales</taxon>
        <taxon>Lachnospiraceae</taxon>
        <taxon>Coprococcus</taxon>
    </lineage>
</organism>
<name>C0BEM6_9FIRM</name>